<dbReference type="GO" id="GO:0051782">
    <property type="term" value="P:negative regulation of cell division"/>
    <property type="evidence" value="ECO:0007669"/>
    <property type="project" value="TreeGrafter"/>
</dbReference>
<dbReference type="Gene3D" id="3.40.50.2300">
    <property type="match status" value="1"/>
</dbReference>
<evidence type="ECO:0000313" key="2">
    <source>
        <dbReference type="EMBL" id="MXP14768.1"/>
    </source>
</evidence>
<protein>
    <submittedName>
        <fullName evidence="2">AAA family ATPase</fullName>
    </submittedName>
</protein>
<keyword evidence="3" id="KW-1185">Reference proteome</keyword>
<dbReference type="AlphaFoldDB" id="A0A6L7GIN9"/>
<dbReference type="EMBL" id="WTYU01000002">
    <property type="protein sequence ID" value="MXP14768.1"/>
    <property type="molecule type" value="Genomic_DNA"/>
</dbReference>
<name>A0A6L7GIN9_9SPHN</name>
<dbReference type="RefSeq" id="WP_160601386.1">
    <property type="nucleotide sequence ID" value="NZ_WTYU01000002.1"/>
</dbReference>
<dbReference type="PANTHER" id="PTHR43384">
    <property type="entry name" value="SEPTUM SITE-DETERMINING PROTEIN MIND HOMOLOG, CHLOROPLASTIC-RELATED"/>
    <property type="match status" value="1"/>
</dbReference>
<dbReference type="Gene3D" id="3.40.50.300">
    <property type="entry name" value="P-loop containing nucleotide triphosphate hydrolases"/>
    <property type="match status" value="1"/>
</dbReference>
<dbReference type="GO" id="GO:0009898">
    <property type="term" value="C:cytoplasmic side of plasma membrane"/>
    <property type="evidence" value="ECO:0007669"/>
    <property type="project" value="TreeGrafter"/>
</dbReference>
<dbReference type="InterPro" id="IPR050625">
    <property type="entry name" value="ParA/MinD_ATPase"/>
</dbReference>
<dbReference type="SUPFAM" id="SSF52540">
    <property type="entry name" value="P-loop containing nucleoside triphosphate hydrolases"/>
    <property type="match status" value="1"/>
</dbReference>
<dbReference type="InterPro" id="IPR027417">
    <property type="entry name" value="P-loop_NTPase"/>
</dbReference>
<dbReference type="Pfam" id="PF13614">
    <property type="entry name" value="AAA_31"/>
    <property type="match status" value="1"/>
</dbReference>
<evidence type="ECO:0000259" key="1">
    <source>
        <dbReference type="Pfam" id="PF13614"/>
    </source>
</evidence>
<dbReference type="InterPro" id="IPR025669">
    <property type="entry name" value="AAA_dom"/>
</dbReference>
<accession>A0A6L7GIN9</accession>
<evidence type="ECO:0000313" key="3">
    <source>
        <dbReference type="Proteomes" id="UP000473531"/>
    </source>
</evidence>
<sequence>MGNYHLPLELRDSISLTTSGGALIIASEENLFPLRLDGALGEGAAARFLALPADQALPAGEIRGAVVVVLEVDPTSNASLQRLATTRIDYPGISLIVALRDASVSLVRTLIRQGVADVAQLPFQPDNLAAQILDALSAQTERADKGDLAPMIAVAGATGGCGATTVITHLAHAIAKANTGGRGVCLIDLDLQGGDAASYLGVNPKVTVDELLDAGSRIDAALFRSAVIDTHLGFSLVAAPNDIKPIDRVDTDQMLSVLGLARSLFDYVLVDLPPVWNSWSLSVTDASDRILLVSDASINSLRQAKRRIRLFGEIDFPGSQIEVAINRMERKLFRPVSEDAIADVLGAAISCTLPSDSQAISAAQDEGRLVYEGGAKSRFGSQIDALANSMCQRLRRV</sequence>
<dbReference type="GO" id="GO:0005829">
    <property type="term" value="C:cytosol"/>
    <property type="evidence" value="ECO:0007669"/>
    <property type="project" value="TreeGrafter"/>
</dbReference>
<gene>
    <name evidence="2" type="ORF">GRI44_08395</name>
</gene>
<dbReference type="Proteomes" id="UP000473531">
    <property type="component" value="Unassembled WGS sequence"/>
</dbReference>
<proteinExistence type="predicted"/>
<organism evidence="2 3">
    <name type="scientific">Allopontixanthobacter confluentis</name>
    <dbReference type="NCBI Taxonomy" id="1849021"/>
    <lineage>
        <taxon>Bacteria</taxon>
        <taxon>Pseudomonadati</taxon>
        <taxon>Pseudomonadota</taxon>
        <taxon>Alphaproteobacteria</taxon>
        <taxon>Sphingomonadales</taxon>
        <taxon>Erythrobacteraceae</taxon>
        <taxon>Allopontixanthobacter</taxon>
    </lineage>
</organism>
<feature type="domain" description="AAA" evidence="1">
    <location>
        <begin position="151"/>
        <end position="302"/>
    </location>
</feature>
<dbReference type="OrthoDB" id="9783172at2"/>
<dbReference type="PANTHER" id="PTHR43384:SF13">
    <property type="entry name" value="SLR0110 PROTEIN"/>
    <property type="match status" value="1"/>
</dbReference>
<dbReference type="GO" id="GO:0005524">
    <property type="term" value="F:ATP binding"/>
    <property type="evidence" value="ECO:0007669"/>
    <property type="project" value="TreeGrafter"/>
</dbReference>
<comment type="caution">
    <text evidence="2">The sequence shown here is derived from an EMBL/GenBank/DDBJ whole genome shotgun (WGS) entry which is preliminary data.</text>
</comment>
<reference evidence="2 3" key="1">
    <citation type="submission" date="2019-12" db="EMBL/GenBank/DDBJ databases">
        <title>Genomic-based taxomic classification of the family Erythrobacteraceae.</title>
        <authorList>
            <person name="Xu L."/>
        </authorList>
    </citation>
    <scope>NUCLEOTIDE SEQUENCE [LARGE SCALE GENOMIC DNA]</scope>
    <source>
        <strain evidence="2 3">KCTC 52259</strain>
    </source>
</reference>
<dbReference type="GO" id="GO:0016887">
    <property type="term" value="F:ATP hydrolysis activity"/>
    <property type="evidence" value="ECO:0007669"/>
    <property type="project" value="TreeGrafter"/>
</dbReference>